<feature type="region of interest" description="Disordered" evidence="2">
    <location>
        <begin position="650"/>
        <end position="680"/>
    </location>
</feature>
<feature type="compositionally biased region" description="Low complexity" evidence="2">
    <location>
        <begin position="466"/>
        <end position="485"/>
    </location>
</feature>
<feature type="compositionally biased region" description="Basic and acidic residues" evidence="2">
    <location>
        <begin position="212"/>
        <end position="221"/>
    </location>
</feature>
<protein>
    <submittedName>
        <fullName evidence="3">Uncharacterized protein</fullName>
    </submittedName>
</protein>
<feature type="region of interest" description="Disordered" evidence="2">
    <location>
        <begin position="179"/>
        <end position="240"/>
    </location>
</feature>
<dbReference type="EMBL" id="SNRW01005745">
    <property type="protein sequence ID" value="KAA6384465.1"/>
    <property type="molecule type" value="Genomic_DNA"/>
</dbReference>
<accession>A0A5J4VPP7</accession>
<evidence type="ECO:0000313" key="4">
    <source>
        <dbReference type="Proteomes" id="UP000324800"/>
    </source>
</evidence>
<feature type="compositionally biased region" description="Acidic residues" evidence="2">
    <location>
        <begin position="1"/>
        <end position="13"/>
    </location>
</feature>
<feature type="compositionally biased region" description="Basic and acidic residues" evidence="2">
    <location>
        <begin position="665"/>
        <end position="677"/>
    </location>
</feature>
<feature type="compositionally biased region" description="Polar residues" evidence="2">
    <location>
        <begin position="486"/>
        <end position="496"/>
    </location>
</feature>
<evidence type="ECO:0000256" key="2">
    <source>
        <dbReference type="SAM" id="MobiDB-lite"/>
    </source>
</evidence>
<feature type="region of interest" description="Disordered" evidence="2">
    <location>
        <begin position="1"/>
        <end position="27"/>
    </location>
</feature>
<name>A0A5J4VPP7_9EUKA</name>
<proteinExistence type="predicted"/>
<feature type="region of interest" description="Disordered" evidence="2">
    <location>
        <begin position="695"/>
        <end position="732"/>
    </location>
</feature>
<organism evidence="3 4">
    <name type="scientific">Streblomastix strix</name>
    <dbReference type="NCBI Taxonomy" id="222440"/>
    <lineage>
        <taxon>Eukaryota</taxon>
        <taxon>Metamonada</taxon>
        <taxon>Preaxostyla</taxon>
        <taxon>Oxymonadida</taxon>
        <taxon>Streblomastigidae</taxon>
        <taxon>Streblomastix</taxon>
    </lineage>
</organism>
<keyword evidence="1" id="KW-0175">Coiled coil</keyword>
<feature type="compositionally biased region" description="Low complexity" evidence="2">
    <location>
        <begin position="497"/>
        <end position="520"/>
    </location>
</feature>
<comment type="caution">
    <text evidence="3">The sequence shown here is derived from an EMBL/GenBank/DDBJ whole genome shotgun (WGS) entry which is preliminary data.</text>
</comment>
<feature type="compositionally biased region" description="Low complexity" evidence="2">
    <location>
        <begin position="222"/>
        <end position="231"/>
    </location>
</feature>
<evidence type="ECO:0000256" key="1">
    <source>
        <dbReference type="SAM" id="Coils"/>
    </source>
</evidence>
<dbReference type="Proteomes" id="UP000324800">
    <property type="component" value="Unassembled WGS sequence"/>
</dbReference>
<feature type="compositionally biased region" description="Low complexity" evidence="2">
    <location>
        <begin position="541"/>
        <end position="557"/>
    </location>
</feature>
<dbReference type="AlphaFoldDB" id="A0A5J4VPP7"/>
<gene>
    <name evidence="3" type="ORF">EZS28_020006</name>
</gene>
<feature type="compositionally biased region" description="Low complexity" evidence="2">
    <location>
        <begin position="650"/>
        <end position="664"/>
    </location>
</feature>
<reference evidence="3 4" key="1">
    <citation type="submission" date="2019-03" db="EMBL/GenBank/DDBJ databases">
        <title>Single cell metagenomics reveals metabolic interactions within the superorganism composed of flagellate Streblomastix strix and complex community of Bacteroidetes bacteria on its surface.</title>
        <authorList>
            <person name="Treitli S.C."/>
            <person name="Kolisko M."/>
            <person name="Husnik F."/>
            <person name="Keeling P."/>
            <person name="Hampl V."/>
        </authorList>
    </citation>
    <scope>NUCLEOTIDE SEQUENCE [LARGE SCALE GENOMIC DNA]</scope>
    <source>
        <strain evidence="3">ST1C</strain>
    </source>
</reference>
<sequence length="835" mass="98742">MDAITEDPSDFISEDGQVTRPQKPEEEHIYVDVGFPVIKKAEGRVHSKSDEEENEENTQIISSNEDKIEKQNVQGQNLNQIPTDQLQSGVLKINNNIDKQILGQEMQKMKSILNRMSDGRGSGDSYLKSNVFSRLYAIHEDLLVKNLIVQEEEKQQKQEQELKKQEKERELQRRQEKLKKKLKKRKEKEEKKQKQLKLNNNGLDQGLQQEQENNKEKEQKEQNQNQSISSDSDSDSISEDLNDSEIARHIRLFEKGQEFERKKQEKYRNYRQFELEQRDRSHKPQINEISNQIAQQLPTTSKQRLLHTESQLRQIEYDKIRQERKEQRKLIWEQKKMQGLVQGEYQESDEVIDKQEEEEEIKKMLQLKYEKLEQARKLRSSLDGYNNESQDSIDLDVFYNQTQITDPTQKFILQQSIQQRRLQRLLKTKYDQQEYKGFNAPDPECTFTPVINKVLPEYIQQRVSMSATTSSGASGSGSALRSSFTTERQSNIGTKRSNLSMSQSYSQSLVGQKQQNQQLQDINETPNKENVNNELKDKNNLKLNQTTASTTRTSQSQEGTPRYILLLEKGRELRLKLEQKLKEKEEEQKLEVRTPLRIARERSNQLVPPNETFDERNQRLFDKRQKYEQRFIEERKLLKQTQLRDYSIQSIRSQRSKSSLSSTRIRNDLNDKDRKYGGENGVAVQRYKLNEKLKEKEKEKQKEKEKEIIGQLKEKQEKNKNNETVDEKEMTKRSRYQINEEQIEEQEVKELTFKPEINKAIVLPTDDSQQWVENNPDIQKHIEKQKKYPYHSPSDAFRCRNNELHYNPQRLYPPPPTKPVPFNLGVKSYQSKKIV</sequence>
<feature type="region of interest" description="Disordered" evidence="2">
    <location>
        <begin position="466"/>
        <end position="560"/>
    </location>
</feature>
<feature type="compositionally biased region" description="Low complexity" evidence="2">
    <location>
        <begin position="196"/>
        <end position="211"/>
    </location>
</feature>
<evidence type="ECO:0000313" key="3">
    <source>
        <dbReference type="EMBL" id="KAA6384465.1"/>
    </source>
</evidence>
<feature type="coiled-coil region" evidence="1">
    <location>
        <begin position="567"/>
        <end position="630"/>
    </location>
</feature>